<dbReference type="SUPFAM" id="SSF110296">
    <property type="entry name" value="Oligoxyloglucan reducing end-specific cellobiohydrolase"/>
    <property type="match status" value="2"/>
</dbReference>
<dbReference type="GO" id="GO:0030246">
    <property type="term" value="F:carbohydrate binding"/>
    <property type="evidence" value="ECO:0007669"/>
    <property type="project" value="InterPro"/>
</dbReference>
<keyword evidence="4" id="KW-0326">Glycosidase</keyword>
<keyword evidence="3" id="KW-0119">Carbohydrate metabolism</keyword>
<dbReference type="PANTHER" id="PTHR43739:SF2">
    <property type="entry name" value="OLIGOXYLOGLUCAN-REDUCING END-SPECIFIC XYLOGLUCANASE-RELATED"/>
    <property type="match status" value="1"/>
</dbReference>
<evidence type="ECO:0000256" key="7">
    <source>
        <dbReference type="SAM" id="MobiDB-lite"/>
    </source>
</evidence>
<dbReference type="SUPFAM" id="SSF49265">
    <property type="entry name" value="Fibronectin type III"/>
    <property type="match status" value="2"/>
</dbReference>
<comment type="caution">
    <text evidence="10">The sequence shown here is derived from an EMBL/GenBank/DDBJ whole genome shotgun (WGS) entry which is preliminary data.</text>
</comment>
<dbReference type="PROSITE" id="PS50853">
    <property type="entry name" value="FN3"/>
    <property type="match status" value="4"/>
</dbReference>
<dbReference type="RefSeq" id="WP_068669063.1">
    <property type="nucleotide sequence ID" value="NZ_LYPB01000087.1"/>
</dbReference>
<evidence type="ECO:0000256" key="6">
    <source>
        <dbReference type="ARBA" id="ARBA00037986"/>
    </source>
</evidence>
<dbReference type="Pfam" id="PF00041">
    <property type="entry name" value="fn3"/>
    <property type="match status" value="4"/>
</dbReference>
<evidence type="ECO:0000256" key="2">
    <source>
        <dbReference type="ARBA" id="ARBA00022801"/>
    </source>
</evidence>
<evidence type="ECO:0000256" key="4">
    <source>
        <dbReference type="ARBA" id="ARBA00023295"/>
    </source>
</evidence>
<keyword evidence="2" id="KW-0378">Hydrolase</keyword>
<feature type="chain" id="PRO_5008277704" description="Fibronectin type-III domain-containing protein" evidence="8">
    <location>
        <begin position="35"/>
        <end position="1643"/>
    </location>
</feature>
<dbReference type="GO" id="GO:0004553">
    <property type="term" value="F:hydrolase activity, hydrolyzing O-glycosyl compounds"/>
    <property type="evidence" value="ECO:0007669"/>
    <property type="project" value="InterPro"/>
</dbReference>
<dbReference type="InterPro" id="IPR015943">
    <property type="entry name" value="WD40/YVTN_repeat-like_dom_sf"/>
</dbReference>
<dbReference type="Gene3D" id="2.130.10.10">
    <property type="entry name" value="YVTN repeat-like/Quinoprotein amine dehydrogenase"/>
    <property type="match status" value="2"/>
</dbReference>
<feature type="signal peptide" evidence="8">
    <location>
        <begin position="1"/>
        <end position="34"/>
    </location>
</feature>
<reference evidence="10 11" key="1">
    <citation type="submission" date="2016-05" db="EMBL/GenBank/DDBJ databases">
        <title>Paenibacillus sp. 1ZS3-15 nov., isolated from the rhizosphere soil.</title>
        <authorList>
            <person name="Zhang X.X."/>
            <person name="Zhang J."/>
        </authorList>
    </citation>
    <scope>NUCLEOTIDE SEQUENCE [LARGE SCALE GENOMIC DNA]</scope>
    <source>
        <strain evidence="10 11">1ZS3-15</strain>
    </source>
</reference>
<dbReference type="PANTHER" id="PTHR43739">
    <property type="entry name" value="XYLOGLUCANASE (EUROFUNG)"/>
    <property type="match status" value="1"/>
</dbReference>
<dbReference type="Gene3D" id="2.60.40.1190">
    <property type="match status" value="2"/>
</dbReference>
<feature type="domain" description="Fibronectin type-III" evidence="9">
    <location>
        <begin position="1083"/>
        <end position="1168"/>
    </location>
</feature>
<dbReference type="CDD" id="cd15482">
    <property type="entry name" value="Sialidase_non-viral"/>
    <property type="match status" value="1"/>
</dbReference>
<dbReference type="SMART" id="SM00060">
    <property type="entry name" value="FN3"/>
    <property type="match status" value="4"/>
</dbReference>
<evidence type="ECO:0000256" key="8">
    <source>
        <dbReference type="SAM" id="SignalP"/>
    </source>
</evidence>
<feature type="domain" description="Fibronectin type-III" evidence="9">
    <location>
        <begin position="812"/>
        <end position="902"/>
    </location>
</feature>
<evidence type="ECO:0000256" key="1">
    <source>
        <dbReference type="ARBA" id="ARBA00022729"/>
    </source>
</evidence>
<dbReference type="InterPro" id="IPR010502">
    <property type="entry name" value="Carb-bd_dom_fam9"/>
</dbReference>
<gene>
    <name evidence="10" type="ORF">A8708_05185</name>
</gene>
<dbReference type="Gene3D" id="2.60.120.560">
    <property type="entry name" value="Exo-inulinase, domain 1"/>
    <property type="match status" value="1"/>
</dbReference>
<dbReference type="OrthoDB" id="9757947at2"/>
<evidence type="ECO:0000256" key="3">
    <source>
        <dbReference type="ARBA" id="ARBA00023277"/>
    </source>
</evidence>
<feature type="domain" description="Fibronectin type-III" evidence="9">
    <location>
        <begin position="724"/>
        <end position="811"/>
    </location>
</feature>
<name>A0A198A142_9BACL</name>
<dbReference type="Pfam" id="PF06452">
    <property type="entry name" value="CBM9_1"/>
    <property type="match status" value="2"/>
</dbReference>
<dbReference type="STRING" id="1850517.A8708_05185"/>
<dbReference type="InterPro" id="IPR013783">
    <property type="entry name" value="Ig-like_fold"/>
</dbReference>
<feature type="domain" description="Fibronectin type-III" evidence="9">
    <location>
        <begin position="1367"/>
        <end position="1452"/>
    </location>
</feature>
<dbReference type="CDD" id="cd00063">
    <property type="entry name" value="FN3"/>
    <property type="match status" value="4"/>
</dbReference>
<sequence length="1643" mass="175801">MIALAFAKRWKWHVCMVFLFLSGMLLGAASSVKAAQQEPYNWQNVRIGGGGFVTGIAIHPTEPDLVYIRTDVGGALRWDPVKQEWIQLMNALPREKYNEYGIDSIALDPSNPDVVYVAAGKFDYVGAPSDILKSTDRGATWASTGFAPRHYGNGPGRDLGERLALDPNNSQIIYMGTRYDGLWKSTTSASVGSWEQVTNFPTIGANPTGLNFVLFDKSTGSPGIATQTIYVGVKGTGIYQTIDGGATWSLMNGSPLTPRRAILAGGGTLYVTYESGVTKFANGIWTDISPPASGRYNGITVDPTNPNIVMTAVEDGTNTPAPIYRSLDGGANWTQITFVKHQNVPWWTSNWFAANTSTLTIDPHYPKRVWLTDFYGTWRTDDITASPSHWYTYEEGHEEVVTFALRSTPIGAPLLSGHADVDGMRHTSLTTYPSGKLGSPSLGDTVSIDFQESNPNFIARVGSTRYAGTGGGGYSTNNGGTWTAFPNPPGMAGRIAVSAGSETLVWVPQFGSPLYSTNRGQTWNPSTGAPSGTIHDFWVWYQPLASDRVNNNTFYLLERNTWKVFRSTDGGASWTVVSTMPTIPTKTPAYFSIKAAPGKAGEVWVSLDGSGLWRSSNSGDSWTQVPNVQQATLFAFGKNKLGSSDPTVFVYGKVDNSVGIFRSDDFGTTWVKIDVANPAIGAEANTMEGDRQTWGRVYIGTNGTGVFYGDTLMSEGTDTESPTTPSNLISPSHTSTSVNLTWTASTDNTGVAGYNIYSGGVYIGATTTLSSTSYTAIGLTPSSAYSFTVKAKDGAGNLSAASNSLSVTTAPPPAPPTNLVTSISTITSLTLSWSPPANLAGVVGYNLYVGSKQVATTSGTTYTLTGLLPNRTYSVTVRSVDGAGSTSTASNLLAATTATGPGTIAFSDDFQDGAAEGWTPANGTWSVVTSGGSKVYKQSSWLGTNAFSTVDTSSYTNYSVETNIKVTQNDIDLAAGITARYTDPNNFYYFRIKAGKLQIGKSVNGTVTILIAKNYTITTNEVYNFTALLNNSTLDFYVNGFKELTVTDTSLTTGKVGLYAFKTSVEFDNVKVVHDRDFAPPTAPGNLSLLSKSETTADLAWDTSSDNIGVTQYEVYQGSSLIGTVMSNTYSVSNLTANTNYMFTVKARDAAGNVSGTSASLSVTTEPYLFQAKKTITAITVNGSLDEQVWSSFKPVKKAMIGTPNNTAEFSSLWDNTYLYVGVKVLDGQLYNTSAQPYNDDSIEIYIDSNNNKGATYDSYDQQYVKGWNDSTLWLQRVMPNGVQHSWAPISGGYSVELAIPWSTLGLTPTAGLTIGFDVANNDNDAGTSRDSQLMWAGTNDNWTNTSAFGSLQLSSITTGDLQPPTAPTNLTSPSHTDRTADLVWTASTDNVGVTGYEIYSGGSVVATVTSTTYTVTGLTPGATYSFTVKAKDAENNRSAASSAVSVTMDASYTLIPVTKTNSAILVDGSLNETAWAITVQANKNVIGTSNNGTQFGLLWDNTYLYVGVTVSDGDLFNNSPEPYSDDSIEIYVDGNHNQGATYDSYDRQFIKGWNDTSLYEARSLTNGVQHAWAPTSAGYSVEMAIPWSSLGITPSAGMLIGFDVANNDEDDGNGRHSQTVWAGTSNNWSNTSAFGELKLVLP</sequence>
<keyword evidence="1 8" id="KW-0732">Signal</keyword>
<dbReference type="Proteomes" id="UP000078454">
    <property type="component" value="Unassembled WGS sequence"/>
</dbReference>
<organism evidence="10 11">
    <name type="scientific">Paenibacillus oryzisoli</name>
    <dbReference type="NCBI Taxonomy" id="1850517"/>
    <lineage>
        <taxon>Bacteria</taxon>
        <taxon>Bacillati</taxon>
        <taxon>Bacillota</taxon>
        <taxon>Bacilli</taxon>
        <taxon>Bacillales</taxon>
        <taxon>Paenibacillaceae</taxon>
        <taxon>Paenibacillus</taxon>
    </lineage>
</organism>
<dbReference type="GO" id="GO:0010411">
    <property type="term" value="P:xyloglucan metabolic process"/>
    <property type="evidence" value="ECO:0007669"/>
    <property type="project" value="TreeGrafter"/>
</dbReference>
<dbReference type="GO" id="GO:0000272">
    <property type="term" value="P:polysaccharide catabolic process"/>
    <property type="evidence" value="ECO:0007669"/>
    <property type="project" value="UniProtKB-KW"/>
</dbReference>
<dbReference type="EMBL" id="LYPB01000087">
    <property type="protein sequence ID" value="OAS14895.1"/>
    <property type="molecule type" value="Genomic_DNA"/>
</dbReference>
<evidence type="ECO:0000313" key="10">
    <source>
        <dbReference type="EMBL" id="OAS14895.1"/>
    </source>
</evidence>
<dbReference type="InterPro" id="IPR052025">
    <property type="entry name" value="Xyloglucanase_GH74"/>
</dbReference>
<keyword evidence="11" id="KW-1185">Reference proteome</keyword>
<accession>A0A198A142</accession>
<evidence type="ECO:0000259" key="9">
    <source>
        <dbReference type="PROSITE" id="PS50853"/>
    </source>
</evidence>
<dbReference type="InterPro" id="IPR003961">
    <property type="entry name" value="FN3_dom"/>
</dbReference>
<comment type="similarity">
    <text evidence="6">Belongs to the glycosyl hydrolase 74 family.</text>
</comment>
<feature type="region of interest" description="Disordered" evidence="7">
    <location>
        <begin position="714"/>
        <end position="733"/>
    </location>
</feature>
<dbReference type="CDD" id="cd09619">
    <property type="entry name" value="CBM9_like_4"/>
    <property type="match status" value="1"/>
</dbReference>
<keyword evidence="5" id="KW-0624">Polysaccharide degradation</keyword>
<dbReference type="InterPro" id="IPR036116">
    <property type="entry name" value="FN3_sf"/>
</dbReference>
<evidence type="ECO:0000313" key="11">
    <source>
        <dbReference type="Proteomes" id="UP000078454"/>
    </source>
</evidence>
<dbReference type="SUPFAM" id="SSF49344">
    <property type="entry name" value="CBD9-like"/>
    <property type="match status" value="2"/>
</dbReference>
<evidence type="ECO:0000256" key="5">
    <source>
        <dbReference type="ARBA" id="ARBA00023326"/>
    </source>
</evidence>
<proteinExistence type="inferred from homology"/>
<protein>
    <recommendedName>
        <fullName evidence="9">Fibronectin type-III domain-containing protein</fullName>
    </recommendedName>
</protein>
<dbReference type="Gene3D" id="2.60.40.10">
    <property type="entry name" value="Immunoglobulins"/>
    <property type="match status" value="4"/>
</dbReference>